<protein>
    <submittedName>
        <fullName evidence="2">Uncharacterized protein</fullName>
    </submittedName>
</protein>
<keyword evidence="1" id="KW-1133">Transmembrane helix</keyword>
<sequence>MKKVIKLTLYILALILQISTLCGVFIVQYLTNKKAGVMRHVYSRKYQFENSIFSQQNISMLKVGSILAIILILIFLMYVIKNKKDLFCKVQASITLIMSMAVYIVISSNYFSEKLAYHYFIMGFALVLLIQMIVLLSTAFAAKS</sequence>
<dbReference type="OrthoDB" id="1753856at2"/>
<dbReference type="RefSeq" id="WP_094366456.1">
    <property type="nucleotide sequence ID" value="NZ_NOJY02000029.1"/>
</dbReference>
<gene>
    <name evidence="2" type="ORF">CHL78_013910</name>
</gene>
<evidence type="ECO:0000256" key="1">
    <source>
        <dbReference type="SAM" id="Phobius"/>
    </source>
</evidence>
<evidence type="ECO:0000313" key="2">
    <source>
        <dbReference type="EMBL" id="RDY26349.1"/>
    </source>
</evidence>
<feature type="transmembrane region" description="Helical" evidence="1">
    <location>
        <begin position="117"/>
        <end position="142"/>
    </location>
</feature>
<proteinExistence type="predicted"/>
<keyword evidence="1" id="KW-0812">Transmembrane</keyword>
<accession>A0A371J0Q3</accession>
<dbReference type="AlphaFoldDB" id="A0A371J0Q3"/>
<feature type="transmembrane region" description="Helical" evidence="1">
    <location>
        <begin position="7"/>
        <end position="30"/>
    </location>
</feature>
<dbReference type="Proteomes" id="UP000215694">
    <property type="component" value="Unassembled WGS sequence"/>
</dbReference>
<organism evidence="2 3">
    <name type="scientific">Romboutsia weinsteinii</name>
    <dbReference type="NCBI Taxonomy" id="2020949"/>
    <lineage>
        <taxon>Bacteria</taxon>
        <taxon>Bacillati</taxon>
        <taxon>Bacillota</taxon>
        <taxon>Clostridia</taxon>
        <taxon>Peptostreptococcales</taxon>
        <taxon>Peptostreptococcaceae</taxon>
        <taxon>Romboutsia</taxon>
    </lineage>
</organism>
<dbReference type="EMBL" id="NOJY02000029">
    <property type="protein sequence ID" value="RDY26349.1"/>
    <property type="molecule type" value="Genomic_DNA"/>
</dbReference>
<keyword evidence="3" id="KW-1185">Reference proteome</keyword>
<keyword evidence="1" id="KW-0472">Membrane</keyword>
<feature type="transmembrane region" description="Helical" evidence="1">
    <location>
        <begin position="92"/>
        <end position="111"/>
    </location>
</feature>
<reference evidence="2 3" key="1">
    <citation type="journal article" date="2017" name="Genome Announc.">
        <title>Draft Genome Sequence of Romboutsia weinsteinii sp. nov. Strain CCRI-19649(T) Isolated from Surface Water.</title>
        <authorList>
            <person name="Maheux A.F."/>
            <person name="Boudreau D.K."/>
            <person name="Berube E."/>
            <person name="Boissinot M."/>
            <person name="Cantin P."/>
            <person name="Raymond F."/>
            <person name="Corbeil J."/>
            <person name="Omar R.F."/>
            <person name="Bergeron M.G."/>
        </authorList>
    </citation>
    <scope>NUCLEOTIDE SEQUENCE [LARGE SCALE GENOMIC DNA]</scope>
    <source>
        <strain evidence="2 3">CCRI-19649</strain>
    </source>
</reference>
<comment type="caution">
    <text evidence="2">The sequence shown here is derived from an EMBL/GenBank/DDBJ whole genome shotgun (WGS) entry which is preliminary data.</text>
</comment>
<feature type="transmembrane region" description="Helical" evidence="1">
    <location>
        <begin position="60"/>
        <end position="80"/>
    </location>
</feature>
<name>A0A371J0Q3_9FIRM</name>
<evidence type="ECO:0000313" key="3">
    <source>
        <dbReference type="Proteomes" id="UP000215694"/>
    </source>
</evidence>